<feature type="domain" description="Glycosyltransferase 2-like" evidence="1">
    <location>
        <begin position="8"/>
        <end position="131"/>
    </location>
</feature>
<name>A0A1D9NZ67_9FIRM</name>
<gene>
    <name evidence="2" type="ORF">bhn_I0430</name>
</gene>
<proteinExistence type="predicted"/>
<protein>
    <submittedName>
        <fullName evidence="2">Glycosyl transferase GT2 family</fullName>
    </submittedName>
</protein>
<dbReference type="CDD" id="cd06433">
    <property type="entry name" value="GT_2_WfgS_like"/>
    <property type="match status" value="1"/>
</dbReference>
<evidence type="ECO:0000259" key="1">
    <source>
        <dbReference type="Pfam" id="PF00535"/>
    </source>
</evidence>
<dbReference type="OrthoDB" id="396512at2"/>
<keyword evidence="2" id="KW-0808">Transferase</keyword>
<dbReference type="KEGG" id="bhu:bhn_I0430"/>
<dbReference type="InterPro" id="IPR001173">
    <property type="entry name" value="Glyco_trans_2-like"/>
</dbReference>
<dbReference type="SUPFAM" id="SSF53448">
    <property type="entry name" value="Nucleotide-diphospho-sugar transferases"/>
    <property type="match status" value="1"/>
</dbReference>
<evidence type="ECO:0000313" key="2">
    <source>
        <dbReference type="EMBL" id="AOZ95464.1"/>
    </source>
</evidence>
<keyword evidence="3" id="KW-1185">Reference proteome</keyword>
<dbReference type="AlphaFoldDB" id="A0A1D9NZ67"/>
<dbReference type="Pfam" id="PF00535">
    <property type="entry name" value="Glycos_transf_2"/>
    <property type="match status" value="1"/>
</dbReference>
<dbReference type="Proteomes" id="UP000179284">
    <property type="component" value="Chromosome I"/>
</dbReference>
<dbReference type="PANTHER" id="PTHR22916:SF3">
    <property type="entry name" value="UDP-GLCNAC:BETAGAL BETA-1,3-N-ACETYLGLUCOSAMINYLTRANSFERASE-LIKE PROTEIN 1"/>
    <property type="match status" value="1"/>
</dbReference>
<dbReference type="PANTHER" id="PTHR22916">
    <property type="entry name" value="GLYCOSYLTRANSFERASE"/>
    <property type="match status" value="1"/>
</dbReference>
<dbReference type="Gene3D" id="3.90.550.10">
    <property type="entry name" value="Spore Coat Polysaccharide Biosynthesis Protein SpsA, Chain A"/>
    <property type="match status" value="1"/>
</dbReference>
<organism evidence="2 3">
    <name type="scientific">Butyrivibrio hungatei</name>
    <dbReference type="NCBI Taxonomy" id="185008"/>
    <lineage>
        <taxon>Bacteria</taxon>
        <taxon>Bacillati</taxon>
        <taxon>Bacillota</taxon>
        <taxon>Clostridia</taxon>
        <taxon>Lachnospirales</taxon>
        <taxon>Lachnospiraceae</taxon>
        <taxon>Butyrivibrio</taxon>
    </lineage>
</organism>
<accession>A0A1D9NZ67</accession>
<sequence length="247" mass="28626">MNPTPKISIITPTYNSAKTVRDTLNSVLAQNYTNLEHIIVDGKSTDDTLAIVNEYKEKAPYEVRIVSEKDNGIYDAMNKGIVLATGELVGIINSDDWYEPDAIEKTLKTYQHQKYEIVYGMIRIYQDEKISEIQFYSHEFMLQHMICHPSCFVTKATYEDLGTFDLKYRSSSDYDWMLKRYSEGKTTFSTNYEMIANMRAGGMSGSNLGYRETLKLQLEYHQIPKSYFWFYTIKSHVGDVVRKLRGV</sequence>
<dbReference type="EMBL" id="CP017831">
    <property type="protein sequence ID" value="AOZ95464.1"/>
    <property type="molecule type" value="Genomic_DNA"/>
</dbReference>
<evidence type="ECO:0000313" key="3">
    <source>
        <dbReference type="Proteomes" id="UP000179284"/>
    </source>
</evidence>
<reference evidence="3" key="1">
    <citation type="submission" date="2016-10" db="EMBL/GenBank/DDBJ databases">
        <title>The complete genome sequence of the rumen bacterium Butyrivibrio hungatei MB2003.</title>
        <authorList>
            <person name="Palevich N."/>
            <person name="Kelly W.J."/>
            <person name="Leahy S.C."/>
            <person name="Altermann E."/>
            <person name="Rakonjac J."/>
            <person name="Attwood G.T."/>
        </authorList>
    </citation>
    <scope>NUCLEOTIDE SEQUENCE [LARGE SCALE GENOMIC DNA]</scope>
    <source>
        <strain evidence="3">MB2003</strain>
    </source>
</reference>
<dbReference type="RefSeq" id="WP_071175237.1">
    <property type="nucleotide sequence ID" value="NZ_CP017831.1"/>
</dbReference>
<dbReference type="GO" id="GO:0016758">
    <property type="term" value="F:hexosyltransferase activity"/>
    <property type="evidence" value="ECO:0007669"/>
    <property type="project" value="UniProtKB-ARBA"/>
</dbReference>
<dbReference type="InterPro" id="IPR029044">
    <property type="entry name" value="Nucleotide-diphossugar_trans"/>
</dbReference>